<feature type="transmembrane region" description="Helical" evidence="1">
    <location>
        <begin position="108"/>
        <end position="126"/>
    </location>
</feature>
<organism evidence="2 3">
    <name type="scientific">Candidatus Lokiarchaeum ossiferum</name>
    <dbReference type="NCBI Taxonomy" id="2951803"/>
    <lineage>
        <taxon>Archaea</taxon>
        <taxon>Promethearchaeati</taxon>
        <taxon>Promethearchaeota</taxon>
        <taxon>Promethearchaeia</taxon>
        <taxon>Promethearchaeales</taxon>
        <taxon>Promethearchaeaceae</taxon>
        <taxon>Candidatus Lokiarchaeum</taxon>
    </lineage>
</organism>
<dbReference type="Proteomes" id="UP001208689">
    <property type="component" value="Chromosome"/>
</dbReference>
<feature type="transmembrane region" description="Helical" evidence="1">
    <location>
        <begin position="204"/>
        <end position="226"/>
    </location>
</feature>
<keyword evidence="1" id="KW-0812">Transmembrane</keyword>
<evidence type="ECO:0000313" key="3">
    <source>
        <dbReference type="Proteomes" id="UP001208689"/>
    </source>
</evidence>
<keyword evidence="1" id="KW-0472">Membrane</keyword>
<dbReference type="EMBL" id="CP104013">
    <property type="protein sequence ID" value="UYP44310.1"/>
    <property type="molecule type" value="Genomic_DNA"/>
</dbReference>
<keyword evidence="3" id="KW-1185">Reference proteome</keyword>
<feature type="transmembrane region" description="Helical" evidence="1">
    <location>
        <begin position="179"/>
        <end position="198"/>
    </location>
</feature>
<feature type="transmembrane region" description="Helical" evidence="1">
    <location>
        <begin position="138"/>
        <end position="158"/>
    </location>
</feature>
<accession>A0ABY6HLC6</accession>
<gene>
    <name evidence="2" type="ORF">NEF87_000595</name>
</gene>
<protein>
    <recommendedName>
        <fullName evidence="4">Histidine kinase N-terminal 7TM region domain-containing protein</fullName>
    </recommendedName>
</protein>
<sequence length="251" mass="28472">MAFDPVYYSFMEYFTLVLSIIFLFYTIIPLAKYIQRRKIMALYFALSNLTYVITLAVTYVGIVTSLEMDDKSPSFMASMFVMNICMICGGFCLYLFCSKLASINKKKVLTVGIIGLAFLVFSSLPINNWMDPTSKGFQIKYISFLLLTIYSIGVYSSIIRIFGKDLKNLTEMRGQYRSIVYGSISSMLFFVGMLVRSAAAINSILYNAIIWCILVIGAGFYFFGFIQPSLKKKVKESKDADLETKNIEIVN</sequence>
<reference evidence="2" key="1">
    <citation type="submission" date="2022-09" db="EMBL/GenBank/DDBJ databases">
        <title>Actin cytoskeleton and complex cell architecture in an #Asgard archaeon.</title>
        <authorList>
            <person name="Ponce Toledo R.I."/>
            <person name="Schleper C."/>
            <person name="Rodrigues Oliveira T."/>
            <person name="Wollweber F."/>
            <person name="Xu J."/>
            <person name="Rittmann S."/>
            <person name="Klingl A."/>
            <person name="Pilhofer M."/>
        </authorList>
    </citation>
    <scope>NUCLEOTIDE SEQUENCE</scope>
    <source>
        <strain evidence="2">B-35</strain>
    </source>
</reference>
<evidence type="ECO:0000313" key="2">
    <source>
        <dbReference type="EMBL" id="UYP44310.1"/>
    </source>
</evidence>
<keyword evidence="1" id="KW-1133">Transmembrane helix</keyword>
<feature type="transmembrane region" description="Helical" evidence="1">
    <location>
        <begin position="40"/>
        <end position="62"/>
    </location>
</feature>
<name>A0ABY6HLC6_9ARCH</name>
<feature type="transmembrane region" description="Helical" evidence="1">
    <location>
        <begin position="74"/>
        <end position="96"/>
    </location>
</feature>
<feature type="transmembrane region" description="Helical" evidence="1">
    <location>
        <begin position="6"/>
        <end position="28"/>
    </location>
</feature>
<proteinExistence type="predicted"/>
<evidence type="ECO:0000256" key="1">
    <source>
        <dbReference type="SAM" id="Phobius"/>
    </source>
</evidence>
<evidence type="ECO:0008006" key="4">
    <source>
        <dbReference type="Google" id="ProtNLM"/>
    </source>
</evidence>